<dbReference type="InterPro" id="IPR002937">
    <property type="entry name" value="Amino_oxidase"/>
</dbReference>
<dbReference type="PROSITE" id="PS51318">
    <property type="entry name" value="TAT"/>
    <property type="match status" value="1"/>
</dbReference>
<sequence length="573" mass="60203">MARSPLARRLRELAADHATAARLGLPADEYTELRDEAVADPDGPSRRQLLGRAAALGLAVAAGGLAAARPARAADPRATAVPNPRATARATGGAPRIAVIGAGISGLNAALTLADKGVAATVYEANPSRIGGRMFSGGSPWHPDLWEQGQVSEYGGELLDTGHHTMLQLCQRFGLGTTAVRHVYSAQADQVLWFQGGYYPRAQADLDFKPVWQAIRSDIQAGGSAPTWDSHNAAAVALDGMTVRDWINSRVPGGCASLLGAFLDVAYNVEYGADTTAQSSYDLLALLGSQANPGSFNIWGGSDERYHITGGNDQVPHAIAAALPAGTVQQGWTLTAVARNADGTQTLAFDLDGGGTRTVTADHTILAVPLPILQQHIDLSGAGLDAMMRGVLTHMTMGACTKLNMQFRSRPWAGSGPWPGTSDGECFSDQDFQQAWDVTRGQAGSDGILVQYGGGSLARSLTPPTAFTDASTPYTAALVTRYLAQIERLFPGTGAAWNGRATLSAWHLNPYSHGAYSYWPTGYLTSYAGYEGTAQGNLHFAGEHTSYNFQGYMEGGAQEGARAAQEVLTAIGA</sequence>
<feature type="binding site" evidence="4">
    <location>
        <begin position="124"/>
        <end position="125"/>
    </location>
    <ligand>
        <name>FAD</name>
        <dbReference type="ChEBI" id="CHEBI:57692"/>
    </ligand>
</feature>
<keyword evidence="3" id="KW-0560">Oxidoreductase</keyword>
<accession>A0A540W8U8</accession>
<feature type="domain" description="Amine oxidase" evidence="5">
    <location>
        <begin position="104"/>
        <end position="568"/>
    </location>
</feature>
<dbReference type="PRINTS" id="PR00757">
    <property type="entry name" value="AMINEOXDASEF"/>
</dbReference>
<dbReference type="EMBL" id="VIGB01000003">
    <property type="protein sequence ID" value="TQF05446.1"/>
    <property type="molecule type" value="Genomic_DNA"/>
</dbReference>
<dbReference type="Gene3D" id="3.90.660.10">
    <property type="match status" value="1"/>
</dbReference>
<gene>
    <name evidence="6" type="ORF">E6W39_28455</name>
</gene>
<dbReference type="SUPFAM" id="SSF54373">
    <property type="entry name" value="FAD-linked reductases, C-terminal domain"/>
    <property type="match status" value="1"/>
</dbReference>
<name>A0A540W8U8_9ACTN</name>
<evidence type="ECO:0000256" key="4">
    <source>
        <dbReference type="PIRSR" id="PIRSR601613-1"/>
    </source>
</evidence>
<dbReference type="PANTHER" id="PTHR43563:SF1">
    <property type="entry name" value="AMINE OXIDASE [FLAVIN-CONTAINING] B"/>
    <property type="match status" value="1"/>
</dbReference>
<evidence type="ECO:0000313" key="6">
    <source>
        <dbReference type="EMBL" id="TQF05446.1"/>
    </source>
</evidence>
<dbReference type="AlphaFoldDB" id="A0A540W8U8"/>
<dbReference type="PANTHER" id="PTHR43563">
    <property type="entry name" value="AMINE OXIDASE"/>
    <property type="match status" value="1"/>
</dbReference>
<evidence type="ECO:0000259" key="5">
    <source>
        <dbReference type="Pfam" id="PF01593"/>
    </source>
</evidence>
<reference evidence="6 7" key="1">
    <citation type="submission" date="2019-06" db="EMBL/GenBank/DDBJ databases">
        <title>Description of Kitasatospora acidophila sp. nov. isolated from pine grove soil, and reclassification of Streptomyces novaecaesareae to Kitasatospora novaeceasareae comb. nov.</title>
        <authorList>
            <person name="Kim M.J."/>
        </authorList>
    </citation>
    <scope>NUCLEOTIDE SEQUENCE [LARGE SCALE GENOMIC DNA]</scope>
    <source>
        <strain evidence="6 7">MMS16-CNU292</strain>
    </source>
</reference>
<dbReference type="SUPFAM" id="SSF51905">
    <property type="entry name" value="FAD/NAD(P)-binding domain"/>
    <property type="match status" value="1"/>
</dbReference>
<comment type="cofactor">
    <cofactor evidence="1">
        <name>FAD</name>
        <dbReference type="ChEBI" id="CHEBI:57692"/>
    </cofactor>
</comment>
<proteinExistence type="inferred from homology"/>
<evidence type="ECO:0000256" key="2">
    <source>
        <dbReference type="ARBA" id="ARBA00005995"/>
    </source>
</evidence>
<feature type="binding site" evidence="4">
    <location>
        <position position="452"/>
    </location>
    <ligand>
        <name>substrate</name>
    </ligand>
</feature>
<organism evidence="6 7">
    <name type="scientific">Kitasatospora acidiphila</name>
    <dbReference type="NCBI Taxonomy" id="2567942"/>
    <lineage>
        <taxon>Bacteria</taxon>
        <taxon>Bacillati</taxon>
        <taxon>Actinomycetota</taxon>
        <taxon>Actinomycetes</taxon>
        <taxon>Kitasatosporales</taxon>
        <taxon>Streptomycetaceae</taxon>
        <taxon>Kitasatospora</taxon>
    </lineage>
</organism>
<keyword evidence="7" id="KW-1185">Reference proteome</keyword>
<dbReference type="InterPro" id="IPR001613">
    <property type="entry name" value="Flavin_amine_oxidase"/>
</dbReference>
<dbReference type="Proteomes" id="UP000319103">
    <property type="component" value="Unassembled WGS sequence"/>
</dbReference>
<comment type="caution">
    <text evidence="6">The sequence shown here is derived from an EMBL/GenBank/DDBJ whole genome shotgun (WGS) entry which is preliminary data.</text>
</comment>
<dbReference type="InterPro" id="IPR006311">
    <property type="entry name" value="TAT_signal"/>
</dbReference>
<comment type="similarity">
    <text evidence="2">Belongs to the flavin monoamine oxidase family.</text>
</comment>
<protein>
    <submittedName>
        <fullName evidence="6">FAD-binding protein</fullName>
    </submittedName>
</protein>
<dbReference type="Gene3D" id="1.10.405.10">
    <property type="entry name" value="Guanine Nucleotide Dissociation Inhibitor, domain 1"/>
    <property type="match status" value="1"/>
</dbReference>
<dbReference type="Pfam" id="PF01593">
    <property type="entry name" value="Amino_oxidase"/>
    <property type="match status" value="1"/>
</dbReference>
<evidence type="ECO:0000256" key="1">
    <source>
        <dbReference type="ARBA" id="ARBA00001974"/>
    </source>
</evidence>
<dbReference type="GO" id="GO:0016491">
    <property type="term" value="F:oxidoreductase activity"/>
    <property type="evidence" value="ECO:0007669"/>
    <property type="project" value="UniProtKB-KW"/>
</dbReference>
<feature type="binding site" evidence="4">
    <location>
        <position position="105"/>
    </location>
    <ligand>
        <name>FAD</name>
        <dbReference type="ChEBI" id="CHEBI:57692"/>
    </ligand>
</feature>
<dbReference type="InterPro" id="IPR036188">
    <property type="entry name" value="FAD/NAD-bd_sf"/>
</dbReference>
<dbReference type="InterPro" id="IPR050703">
    <property type="entry name" value="Flavin_MAO"/>
</dbReference>
<dbReference type="OrthoDB" id="337830at2"/>
<evidence type="ECO:0000313" key="7">
    <source>
        <dbReference type="Proteomes" id="UP000319103"/>
    </source>
</evidence>
<evidence type="ECO:0000256" key="3">
    <source>
        <dbReference type="ARBA" id="ARBA00023002"/>
    </source>
</evidence>
<dbReference type="Gene3D" id="3.50.50.60">
    <property type="entry name" value="FAD/NAD(P)-binding domain"/>
    <property type="match status" value="1"/>
</dbReference>
<dbReference type="RefSeq" id="WP_141635923.1">
    <property type="nucleotide sequence ID" value="NZ_VIGB01000003.1"/>
</dbReference>